<evidence type="ECO:0000313" key="3">
    <source>
        <dbReference type="EMBL" id="QJA58716.1"/>
    </source>
</evidence>
<feature type="transmembrane region" description="Helical" evidence="1">
    <location>
        <begin position="6"/>
        <end position="24"/>
    </location>
</feature>
<proteinExistence type="predicted"/>
<keyword evidence="1" id="KW-1133">Transmembrane helix</keyword>
<name>A0A6H1ZMG3_9ZZZZ</name>
<keyword evidence="1" id="KW-0472">Membrane</keyword>
<dbReference type="EMBL" id="MT141336">
    <property type="protein sequence ID" value="QJA58716.1"/>
    <property type="molecule type" value="Genomic_DNA"/>
</dbReference>
<evidence type="ECO:0000313" key="2">
    <source>
        <dbReference type="EMBL" id="QJA48659.1"/>
    </source>
</evidence>
<dbReference type="EMBL" id="MT144095">
    <property type="protein sequence ID" value="QJA48659.1"/>
    <property type="molecule type" value="Genomic_DNA"/>
</dbReference>
<protein>
    <submittedName>
        <fullName evidence="2">Uncharacterized protein</fullName>
    </submittedName>
</protein>
<organism evidence="2">
    <name type="scientific">viral metagenome</name>
    <dbReference type="NCBI Taxonomy" id="1070528"/>
    <lineage>
        <taxon>unclassified sequences</taxon>
        <taxon>metagenomes</taxon>
        <taxon>organismal metagenomes</taxon>
    </lineage>
</organism>
<sequence length="71" mass="7529">MTPVETVFGGIIIAIGSGAVGKYLGSNGKVKDKECIEHRKSCSTVLSLKIDNLAQKVEELKKAVNSKLLGL</sequence>
<accession>A0A6H1ZMG3</accession>
<dbReference type="AlphaFoldDB" id="A0A6H1ZMG3"/>
<gene>
    <name evidence="3" type="ORF">MM415B01415_0019</name>
    <name evidence="2" type="ORF">TM448A01074_0009</name>
</gene>
<evidence type="ECO:0000256" key="1">
    <source>
        <dbReference type="SAM" id="Phobius"/>
    </source>
</evidence>
<keyword evidence="1" id="KW-0812">Transmembrane</keyword>
<reference evidence="2" key="1">
    <citation type="submission" date="2020-03" db="EMBL/GenBank/DDBJ databases">
        <title>The deep terrestrial virosphere.</title>
        <authorList>
            <person name="Holmfeldt K."/>
            <person name="Nilsson E."/>
            <person name="Simone D."/>
            <person name="Lopez-Fernandez M."/>
            <person name="Wu X."/>
            <person name="de Brujin I."/>
            <person name="Lundin D."/>
            <person name="Andersson A."/>
            <person name="Bertilsson S."/>
            <person name="Dopson M."/>
        </authorList>
    </citation>
    <scope>NUCLEOTIDE SEQUENCE</scope>
    <source>
        <strain evidence="3">MM415B01415</strain>
        <strain evidence="2">TM448A01074</strain>
    </source>
</reference>